<dbReference type="InterPro" id="IPR002413">
    <property type="entry name" value="V5_allergen-like"/>
</dbReference>
<dbReference type="PROSITE" id="PS01010">
    <property type="entry name" value="CRISP_2"/>
    <property type="match status" value="1"/>
</dbReference>
<comment type="caution">
    <text evidence="3">The sequence shown here is derived from an EMBL/GenBank/DDBJ whole genome shotgun (WGS) entry which is preliminary data.</text>
</comment>
<keyword evidence="4" id="KW-1185">Reference proteome</keyword>
<dbReference type="EMBL" id="JABXBU010002231">
    <property type="protein sequence ID" value="KAF8764810.1"/>
    <property type="molecule type" value="Genomic_DNA"/>
</dbReference>
<dbReference type="CDD" id="cd05380">
    <property type="entry name" value="CAP_euk"/>
    <property type="match status" value="1"/>
</dbReference>
<dbReference type="GO" id="GO:0005576">
    <property type="term" value="C:extracellular region"/>
    <property type="evidence" value="ECO:0007669"/>
    <property type="project" value="InterPro"/>
</dbReference>
<dbReference type="PRINTS" id="PR00838">
    <property type="entry name" value="V5ALLERGEN"/>
</dbReference>
<name>A0A8T0E5W7_ARGBR</name>
<dbReference type="PANTHER" id="PTHR10334">
    <property type="entry name" value="CYSTEINE-RICH SECRETORY PROTEIN-RELATED"/>
    <property type="match status" value="1"/>
</dbReference>
<dbReference type="InterPro" id="IPR035940">
    <property type="entry name" value="CAP_sf"/>
</dbReference>
<organism evidence="3 4">
    <name type="scientific">Argiope bruennichi</name>
    <name type="common">Wasp spider</name>
    <name type="synonym">Aranea bruennichi</name>
    <dbReference type="NCBI Taxonomy" id="94029"/>
    <lineage>
        <taxon>Eukaryota</taxon>
        <taxon>Metazoa</taxon>
        <taxon>Ecdysozoa</taxon>
        <taxon>Arthropoda</taxon>
        <taxon>Chelicerata</taxon>
        <taxon>Arachnida</taxon>
        <taxon>Araneae</taxon>
        <taxon>Araneomorphae</taxon>
        <taxon>Entelegynae</taxon>
        <taxon>Araneoidea</taxon>
        <taxon>Araneidae</taxon>
        <taxon>Argiope</taxon>
    </lineage>
</organism>
<dbReference type="Gene3D" id="3.40.33.10">
    <property type="entry name" value="CAP"/>
    <property type="match status" value="1"/>
</dbReference>
<dbReference type="Proteomes" id="UP000807504">
    <property type="component" value="Unassembled WGS sequence"/>
</dbReference>
<reference evidence="3" key="2">
    <citation type="submission" date="2020-06" db="EMBL/GenBank/DDBJ databases">
        <authorList>
            <person name="Sheffer M."/>
        </authorList>
    </citation>
    <scope>NUCLEOTIDE SEQUENCE</scope>
</reference>
<evidence type="ECO:0000313" key="4">
    <source>
        <dbReference type="Proteomes" id="UP000807504"/>
    </source>
</evidence>
<feature type="signal peptide" evidence="1">
    <location>
        <begin position="1"/>
        <end position="18"/>
    </location>
</feature>
<dbReference type="InterPro" id="IPR018244">
    <property type="entry name" value="Allrgn_V5/Tpx1_CS"/>
</dbReference>
<evidence type="ECO:0000256" key="1">
    <source>
        <dbReference type="SAM" id="SignalP"/>
    </source>
</evidence>
<dbReference type="PRINTS" id="PR00837">
    <property type="entry name" value="V5TPXLIKE"/>
</dbReference>
<evidence type="ECO:0000313" key="3">
    <source>
        <dbReference type="EMBL" id="KAF8764810.1"/>
    </source>
</evidence>
<dbReference type="InterPro" id="IPR001283">
    <property type="entry name" value="CRISP-related"/>
</dbReference>
<gene>
    <name evidence="3" type="ORF">HNY73_022856</name>
</gene>
<feature type="domain" description="SCP" evidence="2">
    <location>
        <begin position="50"/>
        <end position="224"/>
    </location>
</feature>
<protein>
    <submittedName>
        <fullName evidence="3">CRISP/Allergen/PR-1 like protein</fullName>
    </submittedName>
</protein>
<feature type="chain" id="PRO_5035768271" evidence="1">
    <location>
        <begin position="19"/>
        <end position="396"/>
    </location>
</feature>
<accession>A0A8T0E5W7</accession>
<dbReference type="Pfam" id="PF00188">
    <property type="entry name" value="CAP"/>
    <property type="match status" value="1"/>
</dbReference>
<keyword evidence="1" id="KW-0732">Signal</keyword>
<dbReference type="SMART" id="SM00198">
    <property type="entry name" value="SCP"/>
    <property type="match status" value="1"/>
</dbReference>
<dbReference type="PROSITE" id="PS01009">
    <property type="entry name" value="CRISP_1"/>
    <property type="match status" value="1"/>
</dbReference>
<proteinExistence type="predicted"/>
<sequence>MLPIIFLVSFFLLGWVSSQDCPYDRLSTQHSFCRKPNPSCDIHHSGVSRKHIEEILKFHNLYRSGVAMGKETRARGGTLPPASDMLQMVWDDELAAIAQKWADNCVYQHDCNDCRAVEDYPVGQNIAYQDWLCSDQRCLDTITEEDLEPEWKKVLEDFYMEVEDFDKRVVQKFQQNPGQVIGHFTQLIWSQSWRVGCGFTVFKTGLNYRRFYVCNYGPTGNIRDAPVYKEGNACSACPINSCCGQSCKSAMEYPGLCKMNDPNSAPVYAFNSTGLMFNCDAKRNTRDCAARVSGVDKWKFKSNLIGNYDRLPERPPQSWRAGPKSSECGLQPHWLPSSPYGPQFDLAYLRAFQSGSELESRHKFSLTFSVDKNASPQMLEIRQIIAYDGKCNSRTF</sequence>
<evidence type="ECO:0000259" key="2">
    <source>
        <dbReference type="SMART" id="SM00198"/>
    </source>
</evidence>
<dbReference type="InterPro" id="IPR014044">
    <property type="entry name" value="CAP_dom"/>
</dbReference>
<dbReference type="SUPFAM" id="SSF55797">
    <property type="entry name" value="PR-1-like"/>
    <property type="match status" value="1"/>
</dbReference>
<reference evidence="3" key="1">
    <citation type="journal article" date="2020" name="bioRxiv">
        <title>Chromosome-level reference genome of the European wasp spider Argiope bruennichi: a resource for studies on range expansion and evolutionary adaptation.</title>
        <authorList>
            <person name="Sheffer M.M."/>
            <person name="Hoppe A."/>
            <person name="Krehenwinkel H."/>
            <person name="Uhl G."/>
            <person name="Kuss A.W."/>
            <person name="Jensen L."/>
            <person name="Jensen C."/>
            <person name="Gillespie R.G."/>
            <person name="Hoff K.J."/>
            <person name="Prost S."/>
        </authorList>
    </citation>
    <scope>NUCLEOTIDE SEQUENCE</scope>
</reference>
<dbReference type="AlphaFoldDB" id="A0A8T0E5W7"/>